<dbReference type="InterPro" id="IPR001375">
    <property type="entry name" value="Peptidase_S9_cat"/>
</dbReference>
<dbReference type="GO" id="GO:0004252">
    <property type="term" value="F:serine-type endopeptidase activity"/>
    <property type="evidence" value="ECO:0007669"/>
    <property type="project" value="TreeGrafter"/>
</dbReference>
<name>A0A3T0E9C9_9PROT</name>
<dbReference type="GO" id="GO:0006508">
    <property type="term" value="P:proteolysis"/>
    <property type="evidence" value="ECO:0007669"/>
    <property type="project" value="InterPro"/>
</dbReference>
<dbReference type="Pfam" id="PF00326">
    <property type="entry name" value="Peptidase_S9"/>
    <property type="match status" value="1"/>
</dbReference>
<protein>
    <submittedName>
        <fullName evidence="1">Peptidase S9 prolyl oligopeptidase active site domain protein</fullName>
    </submittedName>
</protein>
<dbReference type="Gene3D" id="3.40.50.1820">
    <property type="entry name" value="alpha/beta hydrolase"/>
    <property type="match status" value="1"/>
</dbReference>
<sequence>MLNVRSLAASIVLAAGAFSALPAATMAQERVPAAEFAQLGAISSPTLSPSGSQLAYLSRRDDRAEIRVSNLQTGETISLAANDVRIGGMFWVDEDMLVIRGGIATQLDAVRGVVDFNLLMAFDLRTQEFRRLIRQGRRMAFNPDTSNVRGVDRENRRVLVQVSSNLGTPDLYWADVDTGLASLEIAADANNAGWILNRNFEPVARIDRGSDRRYMTVSLAESRSRFRSLRRPEGAPQITSILGLNADETELLVTVDREGFADTVLSIPLDGSGNETIIYEDTRFEIGGARRDPHSREVIGLVLAEENVSTLWFDEEWESLQTELEAALDADVVTIASWTEDRRSMIISADYNDRPSHFFLLTENVNGQLELSAPMETNPVVAGLELPERRSIEYTARDGTTVQAYITVPDTPGPHPAVVLPHGGPAARDYGGFDLFAHFLADRGFAVIQPNFRGSDGFGYNWRRAGYGEWGLGIMQHDVSDAVAYAIQQGIADSERVCIAGASYGGYAALAGAVYTPELYACAISINGVSDLQGMLNYTASRSIAGGAAVRYWRESMVGSATSADSGYLRARSPAENAARAGAAVLLLHGRDDSVVPINQSERMDSALRSAGHPVTFIAQEGGDHWLTGYQARLQVLEEMERFLFEVLGDPAD</sequence>
<dbReference type="KEGG" id="gak:X907_1448"/>
<accession>A0A3T0E9C9</accession>
<dbReference type="Gene3D" id="2.120.10.30">
    <property type="entry name" value="TolB, C-terminal domain"/>
    <property type="match status" value="1"/>
</dbReference>
<dbReference type="AlphaFoldDB" id="A0A3T0E9C9"/>
<organism evidence="1 2">
    <name type="scientific">Glycocaulis alkaliphilus</name>
    <dbReference type="NCBI Taxonomy" id="1434191"/>
    <lineage>
        <taxon>Bacteria</taxon>
        <taxon>Pseudomonadati</taxon>
        <taxon>Pseudomonadota</taxon>
        <taxon>Alphaproteobacteria</taxon>
        <taxon>Maricaulales</taxon>
        <taxon>Maricaulaceae</taxon>
        <taxon>Glycocaulis</taxon>
    </lineage>
</organism>
<dbReference type="Proteomes" id="UP000286954">
    <property type="component" value="Chromosome"/>
</dbReference>
<proteinExistence type="predicted"/>
<dbReference type="InterPro" id="IPR029058">
    <property type="entry name" value="AB_hydrolase_fold"/>
</dbReference>
<evidence type="ECO:0000313" key="2">
    <source>
        <dbReference type="Proteomes" id="UP000286954"/>
    </source>
</evidence>
<gene>
    <name evidence="1" type="ORF">X907_1448</name>
</gene>
<dbReference type="InterPro" id="IPR011042">
    <property type="entry name" value="6-blade_b-propeller_TolB-like"/>
</dbReference>
<reference evidence="1 2" key="1">
    <citation type="submission" date="2016-12" db="EMBL/GenBank/DDBJ databases">
        <title>The genome of dimorphic prosthecate Glycocaulis alkaliphilus 6b-8t, isolated from crude oil dictates its adaptability in petroleum environments.</title>
        <authorList>
            <person name="Wu X.-L."/>
            <person name="Geng S."/>
        </authorList>
    </citation>
    <scope>NUCLEOTIDE SEQUENCE [LARGE SCALE GENOMIC DNA]</scope>
    <source>
        <strain evidence="1 2">6B-8</strain>
    </source>
</reference>
<keyword evidence="2" id="KW-1185">Reference proteome</keyword>
<dbReference type="RefSeq" id="WP_170175491.1">
    <property type="nucleotide sequence ID" value="NZ_BMFB01000003.1"/>
</dbReference>
<dbReference type="PANTHER" id="PTHR42776">
    <property type="entry name" value="SERINE PEPTIDASE S9 FAMILY MEMBER"/>
    <property type="match status" value="1"/>
</dbReference>
<dbReference type="SUPFAM" id="SSF53474">
    <property type="entry name" value="alpha/beta-Hydrolases"/>
    <property type="match status" value="1"/>
</dbReference>
<dbReference type="SUPFAM" id="SSF82171">
    <property type="entry name" value="DPP6 N-terminal domain-like"/>
    <property type="match status" value="1"/>
</dbReference>
<dbReference type="PANTHER" id="PTHR42776:SF27">
    <property type="entry name" value="DIPEPTIDYL PEPTIDASE FAMILY MEMBER 6"/>
    <property type="match status" value="1"/>
</dbReference>
<evidence type="ECO:0000313" key="1">
    <source>
        <dbReference type="EMBL" id="AZU03981.1"/>
    </source>
</evidence>
<dbReference type="EMBL" id="CP018911">
    <property type="protein sequence ID" value="AZU03981.1"/>
    <property type="molecule type" value="Genomic_DNA"/>
</dbReference>